<keyword evidence="4" id="KW-1185">Reference proteome</keyword>
<evidence type="ECO:0000256" key="2">
    <source>
        <dbReference type="SAM" id="MobiDB-lite"/>
    </source>
</evidence>
<feature type="compositionally biased region" description="Basic and acidic residues" evidence="2">
    <location>
        <begin position="597"/>
        <end position="608"/>
    </location>
</feature>
<gene>
    <name evidence="3" type="ORF">GOMPHAMPRED_003536</name>
</gene>
<dbReference type="AlphaFoldDB" id="A0A8H3FIH6"/>
<reference evidence="3" key="1">
    <citation type="submission" date="2021-03" db="EMBL/GenBank/DDBJ databases">
        <authorList>
            <person name="Tagirdzhanova G."/>
        </authorList>
    </citation>
    <scope>NUCLEOTIDE SEQUENCE</scope>
</reference>
<feature type="compositionally biased region" description="Basic and acidic residues" evidence="2">
    <location>
        <begin position="635"/>
        <end position="644"/>
    </location>
</feature>
<proteinExistence type="inferred from homology"/>
<feature type="region of interest" description="Disordered" evidence="2">
    <location>
        <begin position="43"/>
        <end position="122"/>
    </location>
</feature>
<keyword evidence="1" id="KW-0469">Meiosis</keyword>
<feature type="compositionally biased region" description="Basic and acidic residues" evidence="2">
    <location>
        <begin position="185"/>
        <end position="195"/>
    </location>
</feature>
<name>A0A8H3FIH6_9LECA</name>
<dbReference type="GO" id="GO:0051321">
    <property type="term" value="P:meiotic cell cycle"/>
    <property type="evidence" value="ECO:0007669"/>
    <property type="project" value="UniProtKB-UniRule"/>
</dbReference>
<accession>A0A8H3FIH6</accession>
<dbReference type="EMBL" id="CAJPDQ010000020">
    <property type="protein sequence ID" value="CAF9924059.1"/>
    <property type="molecule type" value="Genomic_DNA"/>
</dbReference>
<feature type="compositionally biased region" description="Basic and acidic residues" evidence="2">
    <location>
        <begin position="43"/>
        <end position="59"/>
    </location>
</feature>
<dbReference type="OrthoDB" id="18648at2759"/>
<dbReference type="PANTHER" id="PTHR13153">
    <property type="entry name" value="CGTHBA PROTEIN -14 GENE PROTEIN"/>
    <property type="match status" value="1"/>
</dbReference>
<dbReference type="GO" id="GO:0038202">
    <property type="term" value="P:TORC1 signaling"/>
    <property type="evidence" value="ECO:0007669"/>
    <property type="project" value="TreeGrafter"/>
</dbReference>
<dbReference type="Pfam" id="PF03666">
    <property type="entry name" value="NPR3"/>
    <property type="match status" value="1"/>
</dbReference>
<feature type="region of interest" description="Disordered" evidence="2">
    <location>
        <begin position="178"/>
        <end position="277"/>
    </location>
</feature>
<dbReference type="GO" id="GO:0005774">
    <property type="term" value="C:vacuolar membrane"/>
    <property type="evidence" value="ECO:0007669"/>
    <property type="project" value="UniProtKB-SubCell"/>
</dbReference>
<evidence type="ECO:0000313" key="4">
    <source>
        <dbReference type="Proteomes" id="UP000664169"/>
    </source>
</evidence>
<feature type="region of interest" description="Disordered" evidence="2">
    <location>
        <begin position="596"/>
        <end position="682"/>
    </location>
</feature>
<feature type="compositionally biased region" description="Polar residues" evidence="2">
    <location>
        <begin position="616"/>
        <end position="626"/>
    </location>
</feature>
<organism evidence="3 4">
    <name type="scientific">Gomphillus americanus</name>
    <dbReference type="NCBI Taxonomy" id="1940652"/>
    <lineage>
        <taxon>Eukaryota</taxon>
        <taxon>Fungi</taxon>
        <taxon>Dikarya</taxon>
        <taxon>Ascomycota</taxon>
        <taxon>Pezizomycotina</taxon>
        <taxon>Lecanoromycetes</taxon>
        <taxon>OSLEUM clade</taxon>
        <taxon>Ostropomycetidae</taxon>
        <taxon>Ostropales</taxon>
        <taxon>Graphidaceae</taxon>
        <taxon>Gomphilloideae</taxon>
        <taxon>Gomphillus</taxon>
    </lineage>
</organism>
<dbReference type="GO" id="GO:1990130">
    <property type="term" value="C:GATOR1 complex"/>
    <property type="evidence" value="ECO:0007669"/>
    <property type="project" value="TreeGrafter"/>
</dbReference>
<comment type="function">
    <text evidence="1">Mediates inactivation of the TORC1 complex in response to amino acid starvation. Required for meiotic nuclear division.</text>
</comment>
<feature type="compositionally biased region" description="Polar residues" evidence="2">
    <location>
        <begin position="246"/>
        <end position="256"/>
    </location>
</feature>
<evidence type="ECO:0000256" key="1">
    <source>
        <dbReference type="RuleBase" id="RU368069"/>
    </source>
</evidence>
<comment type="similarity">
    <text evidence="1">Belongs to the NPR3 family.</text>
</comment>
<protein>
    <recommendedName>
        <fullName evidence="1">Nitrogen permease regulator 3</fullName>
    </recommendedName>
    <alternativeName>
        <fullName evidence="1">Required for meiotic nuclear division protein 11</fullName>
    </alternativeName>
</protein>
<keyword evidence="1" id="KW-0732">Signal</keyword>
<evidence type="ECO:0000313" key="3">
    <source>
        <dbReference type="EMBL" id="CAF9924059.1"/>
    </source>
</evidence>
<sequence length="779" mass="87417">MSILPPNPSLVAIIVLIKTKQGVKHIYHYPRFPGSDASTILSRYDEDNGNHSSDSDVADHGYSSSSESLRSSIEDYDSSGSDHDSSQNVRSHKVGSKRLHGDKDDASINESGSTSPEKDVLNNWRATKGHKELLGLPPGFPAFLCPPTELDRRRFELVIDQLTFVGWPCFAKEDGTWKTKKKKRESVSRGKDDVRSSSALGKGKRSATLRTSNEDVKVTVEAGISTQDEATETEAGETSGIESGYEVTNDTANEKTAGSYERTTESEYMPNRSVPSHESEQTLSMFHIVFVMNPPPLEYHTRVDDMYTHVVKPFSKALKREQARSSYVWKECERLKAMKARHEPDAKNVFRNSRLAKAIATLFNAISNSKMAHVVLASNRGYWLHIPTPTSISSLPGPTEPQMPGFWLTTSTVMPINEELSGTGNKLASHFGLLLLTDVPSILSGISDKSPIKAALEHYLSHSTPNKSLLQISQKASIPLNDMVLMASHLIHYRQARIIPPLHQKNIYITSPNADMKRLKASTAQFQREFPLQASLTTILARLYAFNRPYKAIMPNKDYKEPYMNMLGWLMREGWITQLLTFAWVRVPGHVRKTVHGRIEMEKRSGEQKKKRQKPSGKSNDTTTNEYDSEETDTDDHISKEKHLMISSAHSSAARSNVSTPSTVRSRTSTSSALTAVPIQHEPSTRIHSHVIPPLPALLINSPTKTSGIESRYLEYIASEIEQNDGIEAKEAWMRCLTFFDGQHILEQLPVRQDWKRSWIEGLRAGWVKDGWLVEVRSW</sequence>
<dbReference type="GO" id="GO:0010508">
    <property type="term" value="P:positive regulation of autophagy"/>
    <property type="evidence" value="ECO:0007669"/>
    <property type="project" value="TreeGrafter"/>
</dbReference>
<dbReference type="GO" id="GO:1904262">
    <property type="term" value="P:negative regulation of TORC1 signaling"/>
    <property type="evidence" value="ECO:0007669"/>
    <property type="project" value="TreeGrafter"/>
</dbReference>
<comment type="subcellular location">
    <subcellularLocation>
        <location evidence="1">Vacuole membrane</location>
        <topology evidence="1">Peripheral membrane protein</topology>
    </subcellularLocation>
</comment>
<dbReference type="GO" id="GO:0034198">
    <property type="term" value="P:cellular response to amino acid starvation"/>
    <property type="evidence" value="ECO:0007669"/>
    <property type="project" value="TreeGrafter"/>
</dbReference>
<feature type="compositionally biased region" description="Low complexity" evidence="2">
    <location>
        <begin position="655"/>
        <end position="672"/>
    </location>
</feature>
<dbReference type="Proteomes" id="UP000664169">
    <property type="component" value="Unassembled WGS sequence"/>
</dbReference>
<comment type="caution">
    <text evidence="3">The sequence shown here is derived from an EMBL/GenBank/DDBJ whole genome shotgun (WGS) entry which is preliminary data.</text>
</comment>
<dbReference type="InterPro" id="IPR005365">
    <property type="entry name" value="Npr3"/>
</dbReference>
<dbReference type="PANTHER" id="PTHR13153:SF5">
    <property type="entry name" value="GATOR COMPLEX PROTEIN NPRL3"/>
    <property type="match status" value="1"/>
</dbReference>